<evidence type="ECO:0000256" key="5">
    <source>
        <dbReference type="ARBA" id="ARBA00022741"/>
    </source>
</evidence>
<dbReference type="SUPFAM" id="SSF55060">
    <property type="entry name" value="GHMP Kinase, C-terminal domain"/>
    <property type="match status" value="1"/>
</dbReference>
<evidence type="ECO:0000256" key="2">
    <source>
        <dbReference type="ARBA" id="ARBA00012052"/>
    </source>
</evidence>
<evidence type="ECO:0000256" key="7">
    <source>
        <dbReference type="ARBA" id="ARBA00022840"/>
    </source>
</evidence>
<dbReference type="Gene3D" id="3.30.70.890">
    <property type="entry name" value="GHMP kinase, C-terminal domain"/>
    <property type="match status" value="1"/>
</dbReference>
<comment type="pathway">
    <text evidence="9">Isoprenoid biosynthesis; isopentenyl diphosphate biosynthesis via DXP pathway; isopentenyl diphosphate from 1-deoxy-D-xylulose 5-phosphate: step 3/6.</text>
</comment>
<keyword evidence="7 9" id="KW-0067">ATP-binding</keyword>
<protein>
    <recommendedName>
        <fullName evidence="3 9">4-diphosphocytidyl-2-C-methyl-D-erythritol kinase</fullName>
        <shortName evidence="9">CMK</shortName>
        <ecNumber evidence="2 9">2.7.1.148</ecNumber>
    </recommendedName>
    <alternativeName>
        <fullName evidence="8 9">4-(cytidine-5'-diphospho)-2-C-methyl-D-erythritol kinase</fullName>
    </alternativeName>
</protein>
<dbReference type="InterPro" id="IPR020568">
    <property type="entry name" value="Ribosomal_Su5_D2-typ_SF"/>
</dbReference>
<dbReference type="Proteomes" id="UP001501508">
    <property type="component" value="Unassembled WGS sequence"/>
</dbReference>
<evidence type="ECO:0000313" key="12">
    <source>
        <dbReference type="EMBL" id="GAA4441095.1"/>
    </source>
</evidence>
<dbReference type="PANTHER" id="PTHR43527:SF2">
    <property type="entry name" value="4-DIPHOSPHOCYTIDYL-2-C-METHYL-D-ERYTHRITOL KINASE, CHLOROPLASTIC"/>
    <property type="match status" value="1"/>
</dbReference>
<evidence type="ECO:0000256" key="4">
    <source>
        <dbReference type="ARBA" id="ARBA00022679"/>
    </source>
</evidence>
<comment type="catalytic activity">
    <reaction evidence="9">
        <text>4-CDP-2-C-methyl-D-erythritol + ATP = 4-CDP-2-C-methyl-D-erythritol 2-phosphate + ADP + H(+)</text>
        <dbReference type="Rhea" id="RHEA:18437"/>
        <dbReference type="ChEBI" id="CHEBI:15378"/>
        <dbReference type="ChEBI" id="CHEBI:30616"/>
        <dbReference type="ChEBI" id="CHEBI:57823"/>
        <dbReference type="ChEBI" id="CHEBI:57919"/>
        <dbReference type="ChEBI" id="CHEBI:456216"/>
        <dbReference type="EC" id="2.7.1.148"/>
    </reaction>
</comment>
<feature type="active site" evidence="9">
    <location>
        <position position="131"/>
    </location>
</feature>
<proteinExistence type="inferred from homology"/>
<keyword evidence="4 9" id="KW-0808">Transferase</keyword>
<dbReference type="EMBL" id="BAABEY010000025">
    <property type="protein sequence ID" value="GAA4441095.1"/>
    <property type="molecule type" value="Genomic_DNA"/>
</dbReference>
<dbReference type="InterPro" id="IPR004424">
    <property type="entry name" value="IspE"/>
</dbReference>
<dbReference type="NCBIfam" id="TIGR00154">
    <property type="entry name" value="ispE"/>
    <property type="match status" value="1"/>
</dbReference>
<dbReference type="EC" id="2.7.1.148" evidence="2 9"/>
<evidence type="ECO:0000256" key="1">
    <source>
        <dbReference type="ARBA" id="ARBA00009684"/>
    </source>
</evidence>
<comment type="caution">
    <text evidence="12">The sequence shown here is derived from an EMBL/GenBank/DDBJ whole genome shotgun (WGS) entry which is preliminary data.</text>
</comment>
<dbReference type="Gene3D" id="3.30.230.10">
    <property type="match status" value="1"/>
</dbReference>
<comment type="similarity">
    <text evidence="1 9">Belongs to the GHMP kinase family. IspE subfamily.</text>
</comment>
<reference evidence="13" key="1">
    <citation type="journal article" date="2019" name="Int. J. Syst. Evol. Microbiol.">
        <title>The Global Catalogue of Microorganisms (GCM) 10K type strain sequencing project: providing services to taxonomists for standard genome sequencing and annotation.</title>
        <authorList>
            <consortium name="The Broad Institute Genomics Platform"/>
            <consortium name="The Broad Institute Genome Sequencing Center for Infectious Disease"/>
            <person name="Wu L."/>
            <person name="Ma J."/>
        </authorList>
    </citation>
    <scope>NUCLEOTIDE SEQUENCE [LARGE SCALE GENOMIC DNA]</scope>
    <source>
        <strain evidence="13">JCM 31920</strain>
    </source>
</reference>
<organism evidence="12 13">
    <name type="scientific">Ravibacter arvi</name>
    <dbReference type="NCBI Taxonomy" id="2051041"/>
    <lineage>
        <taxon>Bacteria</taxon>
        <taxon>Pseudomonadati</taxon>
        <taxon>Bacteroidota</taxon>
        <taxon>Cytophagia</taxon>
        <taxon>Cytophagales</taxon>
        <taxon>Spirosomataceae</taxon>
        <taxon>Ravibacter</taxon>
    </lineage>
</organism>
<dbReference type="SUPFAM" id="SSF54211">
    <property type="entry name" value="Ribosomal protein S5 domain 2-like"/>
    <property type="match status" value="1"/>
</dbReference>
<dbReference type="RefSeq" id="WP_345029762.1">
    <property type="nucleotide sequence ID" value="NZ_BAABEY010000025.1"/>
</dbReference>
<keyword evidence="9" id="KW-0414">Isoprene biosynthesis</keyword>
<sequence>MLTFPNAKINIGLNILRKRPDGYHDLASCFYPIGLSDALEAIPAQKAAFKTVGQGIRESEVNLVSKAINLLAKDHRVPPLSVFLLKGIPIGAGLGGGSADAAFMIGMLNDMLNLRLSADQQEDYARQLGSDCAFFVRNVPMYCYEKGDRFEEIGLSLKGLQLFLVNPGIHVSTPAAYAGVTPAIPPLDLREALAGPISGWKDNVVNDFEKSVFQAHPELAIIKNRLYDAGALYASMSGSGSSVYGIFQNLETMRNKFKNCFVWQGELN</sequence>
<evidence type="ECO:0000313" key="13">
    <source>
        <dbReference type="Proteomes" id="UP001501508"/>
    </source>
</evidence>
<dbReference type="GO" id="GO:0016301">
    <property type="term" value="F:kinase activity"/>
    <property type="evidence" value="ECO:0007669"/>
    <property type="project" value="UniProtKB-KW"/>
</dbReference>
<feature type="binding site" evidence="9">
    <location>
        <begin position="89"/>
        <end position="99"/>
    </location>
    <ligand>
        <name>ATP</name>
        <dbReference type="ChEBI" id="CHEBI:30616"/>
    </ligand>
</feature>
<dbReference type="Pfam" id="PF08544">
    <property type="entry name" value="GHMP_kinases_C"/>
    <property type="match status" value="1"/>
</dbReference>
<dbReference type="InterPro" id="IPR013750">
    <property type="entry name" value="GHMP_kinase_C_dom"/>
</dbReference>
<accession>A0ABP8M0K3</accession>
<keyword evidence="6 9" id="KW-0418">Kinase</keyword>
<feature type="domain" description="GHMP kinase C-terminal" evidence="11">
    <location>
        <begin position="205"/>
        <end position="252"/>
    </location>
</feature>
<dbReference type="InterPro" id="IPR006204">
    <property type="entry name" value="GHMP_kinase_N_dom"/>
</dbReference>
<evidence type="ECO:0000256" key="8">
    <source>
        <dbReference type="ARBA" id="ARBA00032554"/>
    </source>
</evidence>
<dbReference type="Pfam" id="PF00288">
    <property type="entry name" value="GHMP_kinases_N"/>
    <property type="match status" value="1"/>
</dbReference>
<dbReference type="InterPro" id="IPR036554">
    <property type="entry name" value="GHMP_kinase_C_sf"/>
</dbReference>
<feature type="domain" description="GHMP kinase N-terminal" evidence="10">
    <location>
        <begin position="62"/>
        <end position="136"/>
    </location>
</feature>
<dbReference type="InterPro" id="IPR014721">
    <property type="entry name" value="Ribsml_uS5_D2-typ_fold_subgr"/>
</dbReference>
<evidence type="ECO:0000256" key="6">
    <source>
        <dbReference type="ARBA" id="ARBA00022777"/>
    </source>
</evidence>
<feature type="active site" evidence="9">
    <location>
        <position position="8"/>
    </location>
</feature>
<evidence type="ECO:0000256" key="9">
    <source>
        <dbReference type="HAMAP-Rule" id="MF_00061"/>
    </source>
</evidence>
<dbReference type="HAMAP" id="MF_00061">
    <property type="entry name" value="IspE"/>
    <property type="match status" value="1"/>
</dbReference>
<evidence type="ECO:0000259" key="10">
    <source>
        <dbReference type="Pfam" id="PF00288"/>
    </source>
</evidence>
<evidence type="ECO:0000259" key="11">
    <source>
        <dbReference type="Pfam" id="PF08544"/>
    </source>
</evidence>
<comment type="function">
    <text evidence="9">Catalyzes the phosphorylation of the position 2 hydroxy group of 4-diphosphocytidyl-2C-methyl-D-erythritol.</text>
</comment>
<keyword evidence="5 9" id="KW-0547">Nucleotide-binding</keyword>
<name>A0ABP8M0K3_9BACT</name>
<evidence type="ECO:0000256" key="3">
    <source>
        <dbReference type="ARBA" id="ARBA00017473"/>
    </source>
</evidence>
<gene>
    <name evidence="9 12" type="primary">ispE</name>
    <name evidence="12" type="ORF">GCM10023091_25750</name>
</gene>
<dbReference type="PANTHER" id="PTHR43527">
    <property type="entry name" value="4-DIPHOSPHOCYTIDYL-2-C-METHYL-D-ERYTHRITOL KINASE, CHLOROPLASTIC"/>
    <property type="match status" value="1"/>
</dbReference>
<keyword evidence="13" id="KW-1185">Reference proteome</keyword>
<dbReference type="PIRSF" id="PIRSF010376">
    <property type="entry name" value="IspE"/>
    <property type="match status" value="1"/>
</dbReference>